<evidence type="ECO:0000313" key="2">
    <source>
        <dbReference type="Proteomes" id="UP000306602"/>
    </source>
</evidence>
<comment type="caution">
    <text evidence="1">The sequence shown here is derived from an EMBL/GenBank/DDBJ whole genome shotgun (WGS) entry which is preliminary data.</text>
</comment>
<sequence>MTASTAADCVFDTHTTDAPLKICRVGDIVRYSSDLVGWLSARVARDVAKAIKLLINYLEYQQQKRCVA</sequence>
<gene>
    <name evidence="1" type="ORF">E4Z66_03385</name>
</gene>
<dbReference type="RefSeq" id="WP_136461517.1">
    <property type="nucleotide sequence ID" value="NZ_SRKY01000001.1"/>
</dbReference>
<protein>
    <submittedName>
        <fullName evidence="1">Uncharacterized protein</fullName>
    </submittedName>
</protein>
<proteinExistence type="predicted"/>
<dbReference type="Proteomes" id="UP000306602">
    <property type="component" value="Unassembled WGS sequence"/>
</dbReference>
<keyword evidence="2" id="KW-1185">Reference proteome</keyword>
<evidence type="ECO:0000313" key="1">
    <source>
        <dbReference type="EMBL" id="THH38625.1"/>
    </source>
</evidence>
<reference evidence="1 2" key="1">
    <citation type="submission" date="2019-04" db="EMBL/GenBank/DDBJ databases">
        <title>Shimia ponticola sp. nov., isolated from seawater.</title>
        <authorList>
            <person name="Kim Y.-O."/>
            <person name="Yoon J.-H."/>
        </authorList>
    </citation>
    <scope>NUCLEOTIDE SEQUENCE [LARGE SCALE GENOMIC DNA]</scope>
    <source>
        <strain evidence="1 2">MYP11</strain>
    </source>
</reference>
<dbReference type="AlphaFoldDB" id="A0A4S4NIB3"/>
<organism evidence="1 2">
    <name type="scientific">Aliishimia ponticola</name>
    <dbReference type="NCBI Taxonomy" id="2499833"/>
    <lineage>
        <taxon>Bacteria</taxon>
        <taxon>Pseudomonadati</taxon>
        <taxon>Pseudomonadota</taxon>
        <taxon>Alphaproteobacteria</taxon>
        <taxon>Rhodobacterales</taxon>
        <taxon>Paracoccaceae</taxon>
        <taxon>Aliishimia</taxon>
    </lineage>
</organism>
<dbReference type="EMBL" id="SRKY01000001">
    <property type="protein sequence ID" value="THH38625.1"/>
    <property type="molecule type" value="Genomic_DNA"/>
</dbReference>
<accession>A0A4S4NIB3</accession>
<name>A0A4S4NIB3_9RHOB</name>